<organism evidence="1">
    <name type="scientific">marine sediment metagenome</name>
    <dbReference type="NCBI Taxonomy" id="412755"/>
    <lineage>
        <taxon>unclassified sequences</taxon>
        <taxon>metagenomes</taxon>
        <taxon>ecological metagenomes</taxon>
    </lineage>
</organism>
<gene>
    <name evidence="1" type="ORF">LCGC14_1043760</name>
</gene>
<evidence type="ECO:0000313" key="1">
    <source>
        <dbReference type="EMBL" id="KKN09724.1"/>
    </source>
</evidence>
<accession>A0A0F9MVD6</accession>
<comment type="caution">
    <text evidence="1">The sequence shown here is derived from an EMBL/GenBank/DDBJ whole genome shotgun (WGS) entry which is preliminary data.</text>
</comment>
<dbReference type="EMBL" id="LAZR01004313">
    <property type="protein sequence ID" value="KKN09724.1"/>
    <property type="molecule type" value="Genomic_DNA"/>
</dbReference>
<dbReference type="AlphaFoldDB" id="A0A0F9MVD6"/>
<protein>
    <recommendedName>
        <fullName evidence="2">Capsid protein</fullName>
    </recommendedName>
</protein>
<name>A0A0F9MVD6_9ZZZZ</name>
<proteinExistence type="predicted"/>
<reference evidence="1" key="1">
    <citation type="journal article" date="2015" name="Nature">
        <title>Complex archaea that bridge the gap between prokaryotes and eukaryotes.</title>
        <authorList>
            <person name="Spang A."/>
            <person name="Saw J.H."/>
            <person name="Jorgensen S.L."/>
            <person name="Zaremba-Niedzwiedzka K."/>
            <person name="Martijn J."/>
            <person name="Lind A.E."/>
            <person name="van Eijk R."/>
            <person name="Schleper C."/>
            <person name="Guy L."/>
            <person name="Ettema T.J."/>
        </authorList>
    </citation>
    <scope>NUCLEOTIDE SEQUENCE</scope>
</reference>
<evidence type="ECO:0008006" key="2">
    <source>
        <dbReference type="Google" id="ProtNLM"/>
    </source>
</evidence>
<sequence length="342" mass="37713">MSIAATVLDDYVLSYDESNLDLNEHRRSTYGAFDTFVKDTPNLIPGHQSLIAGRASERRPTRIPVLNRKTFTSDTSRTCSAETDVLTSAEVTLTWATKRLGFMMIPSQHKDNQISYQNEFNHSLGAIERTWAEELDTLGAAHLETNKAAVNNADGNPYAVASNAMVVPEADGELFYNELSSIMNQNDLTGPYNVVGSTRQRALVRQYSSQGTSNAENREFQFGDYNFAYSNRVTVNSGDRDTVYAMPSASLAYLSWIDIDSRMDHESGDGKEWFVQDLPLLGHSVGVLFQSTCGDKSGVLTGLDATLVESFSFSFDYVFVSAYNSSSGTLPGSIYSARFSKT</sequence>